<protein>
    <recommendedName>
        <fullName evidence="2">RNase H type-1 domain-containing protein</fullName>
    </recommendedName>
</protein>
<gene>
    <name evidence="3" type="primary">A06g502120.1_BraROA</name>
    <name evidence="3" type="ORF">IGI04_022579</name>
</gene>
<dbReference type="InterPro" id="IPR044730">
    <property type="entry name" value="RNase_H-like_dom_plant"/>
</dbReference>
<accession>A0ABQ7M5J8</accession>
<feature type="region of interest" description="Disordered" evidence="1">
    <location>
        <begin position="1"/>
        <end position="69"/>
    </location>
</feature>
<reference evidence="3 4" key="1">
    <citation type="submission" date="2021-03" db="EMBL/GenBank/DDBJ databases">
        <authorList>
            <person name="King G.J."/>
            <person name="Bancroft I."/>
            <person name="Baten A."/>
            <person name="Bloomfield J."/>
            <person name="Borpatragohain P."/>
            <person name="He Z."/>
            <person name="Irish N."/>
            <person name="Irwin J."/>
            <person name="Liu K."/>
            <person name="Mauleon R.P."/>
            <person name="Moore J."/>
            <person name="Morris R."/>
            <person name="Ostergaard L."/>
            <person name="Wang B."/>
            <person name="Wells R."/>
        </authorList>
    </citation>
    <scope>NUCLEOTIDE SEQUENCE [LARGE SCALE GENOMIC DNA]</scope>
    <source>
        <strain evidence="3">R-o-18</strain>
        <tissue evidence="3">Leaf</tissue>
    </source>
</reference>
<proteinExistence type="predicted"/>
<sequence>MLPSNILPLIDRNSRKEDRQDIQKNHRSNSNSQAKSYYREIPRKVTGQADVEASSTRNQGIHCEKGSPLLEVPPSLHEEAIQRARGEVRDAMLQYTSSADPTEREARKERMRQAEEHGEVEKAALLVAQAALNAEIDQQNREQINTTPERIPAIQRLGSFPSQERIPVSQRLGPISPVATGLEQESARIDPPSGEDRVPAARRLGPILDSPLGTEASDINPSGKKRRGRPPGSRNTQTKPAATGTSGARKRKVAHPKPSPTRKTLTRNKLIFEGKAISEEEAVTNALSLAREWLEAQGPKTTHKPQRAPPVAPRPPNCSVLNSHAAWKAESKLAGFGWTITEATGTVSFTGYESFVGSALVAEGLAMREALAGCKERGIRRVICESDSSQLIKAIDAG</sequence>
<keyword evidence="4" id="KW-1185">Reference proteome</keyword>
<dbReference type="InterPro" id="IPR036397">
    <property type="entry name" value="RNaseH_sf"/>
</dbReference>
<dbReference type="InterPro" id="IPR012337">
    <property type="entry name" value="RNaseH-like_sf"/>
</dbReference>
<feature type="domain" description="RNase H type-1" evidence="2">
    <location>
        <begin position="322"/>
        <end position="395"/>
    </location>
</feature>
<dbReference type="Pfam" id="PF13456">
    <property type="entry name" value="RVT_3"/>
    <property type="match status" value="1"/>
</dbReference>
<evidence type="ECO:0000256" key="1">
    <source>
        <dbReference type="SAM" id="MobiDB-lite"/>
    </source>
</evidence>
<feature type="non-terminal residue" evidence="3">
    <location>
        <position position="398"/>
    </location>
</feature>
<dbReference type="InterPro" id="IPR052929">
    <property type="entry name" value="RNase_H-like_EbsB-rel"/>
</dbReference>
<evidence type="ECO:0000259" key="2">
    <source>
        <dbReference type="Pfam" id="PF13456"/>
    </source>
</evidence>
<dbReference type="EMBL" id="JADBGQ010000006">
    <property type="protein sequence ID" value="KAG5392616.1"/>
    <property type="molecule type" value="Genomic_DNA"/>
</dbReference>
<organism evidence="3 4">
    <name type="scientific">Brassica rapa subsp. trilocularis</name>
    <dbReference type="NCBI Taxonomy" id="1813537"/>
    <lineage>
        <taxon>Eukaryota</taxon>
        <taxon>Viridiplantae</taxon>
        <taxon>Streptophyta</taxon>
        <taxon>Embryophyta</taxon>
        <taxon>Tracheophyta</taxon>
        <taxon>Spermatophyta</taxon>
        <taxon>Magnoliopsida</taxon>
        <taxon>eudicotyledons</taxon>
        <taxon>Gunneridae</taxon>
        <taxon>Pentapetalae</taxon>
        <taxon>rosids</taxon>
        <taxon>malvids</taxon>
        <taxon>Brassicales</taxon>
        <taxon>Brassicaceae</taxon>
        <taxon>Brassiceae</taxon>
        <taxon>Brassica</taxon>
    </lineage>
</organism>
<name>A0ABQ7M5J8_BRACM</name>
<feature type="region of interest" description="Disordered" evidence="1">
    <location>
        <begin position="180"/>
        <end position="199"/>
    </location>
</feature>
<dbReference type="CDD" id="cd06222">
    <property type="entry name" value="RNase_H_like"/>
    <property type="match status" value="1"/>
</dbReference>
<evidence type="ECO:0000313" key="4">
    <source>
        <dbReference type="Proteomes" id="UP000823674"/>
    </source>
</evidence>
<feature type="compositionally biased region" description="Polar residues" evidence="1">
    <location>
        <begin position="235"/>
        <end position="246"/>
    </location>
</feature>
<dbReference type="PANTHER" id="PTHR47074:SF11">
    <property type="entry name" value="REVERSE TRANSCRIPTASE-LIKE PROTEIN"/>
    <property type="match status" value="1"/>
</dbReference>
<dbReference type="Gene3D" id="3.30.420.10">
    <property type="entry name" value="Ribonuclease H-like superfamily/Ribonuclease H"/>
    <property type="match status" value="1"/>
</dbReference>
<feature type="region of interest" description="Disordered" evidence="1">
    <location>
        <begin position="204"/>
        <end position="266"/>
    </location>
</feature>
<evidence type="ECO:0000313" key="3">
    <source>
        <dbReference type="EMBL" id="KAG5392616.1"/>
    </source>
</evidence>
<dbReference type="InterPro" id="IPR002156">
    <property type="entry name" value="RNaseH_domain"/>
</dbReference>
<dbReference type="SUPFAM" id="SSF53098">
    <property type="entry name" value="Ribonuclease H-like"/>
    <property type="match status" value="1"/>
</dbReference>
<dbReference type="PANTHER" id="PTHR47074">
    <property type="entry name" value="BNAC02G40300D PROTEIN"/>
    <property type="match status" value="1"/>
</dbReference>
<comment type="caution">
    <text evidence="3">The sequence shown here is derived from an EMBL/GenBank/DDBJ whole genome shotgun (WGS) entry which is preliminary data.</text>
</comment>
<feature type="compositionally biased region" description="Basic and acidic residues" evidence="1">
    <location>
        <begin position="12"/>
        <end position="24"/>
    </location>
</feature>
<dbReference type="Proteomes" id="UP000823674">
    <property type="component" value="Chromosome A06"/>
</dbReference>